<dbReference type="InterPro" id="IPR036396">
    <property type="entry name" value="Cyt_P450_sf"/>
</dbReference>
<evidence type="ECO:0000256" key="8">
    <source>
        <dbReference type="RuleBase" id="RU000461"/>
    </source>
</evidence>
<dbReference type="InterPro" id="IPR001128">
    <property type="entry name" value="Cyt_P450"/>
</dbReference>
<dbReference type="InterPro" id="IPR002401">
    <property type="entry name" value="Cyt_P450_E_grp-I"/>
</dbReference>
<dbReference type="Proteomes" id="UP001497457">
    <property type="component" value="Chromosome 13rd"/>
</dbReference>
<dbReference type="InterPro" id="IPR017972">
    <property type="entry name" value="Cyt_P450_CS"/>
</dbReference>
<keyword evidence="4 8" id="KW-0560">Oxidoreductase</keyword>
<dbReference type="PROSITE" id="PS00086">
    <property type="entry name" value="CYTOCHROME_P450"/>
    <property type="match status" value="1"/>
</dbReference>
<evidence type="ECO:0000256" key="3">
    <source>
        <dbReference type="ARBA" id="ARBA00022723"/>
    </source>
</evidence>
<evidence type="ECO:0000256" key="4">
    <source>
        <dbReference type="ARBA" id="ARBA00023002"/>
    </source>
</evidence>
<name>A0ABC8WZN7_9POAL</name>
<dbReference type="Pfam" id="PF00067">
    <property type="entry name" value="p450"/>
    <property type="match status" value="1"/>
</dbReference>
<dbReference type="PRINTS" id="PR00385">
    <property type="entry name" value="P450"/>
</dbReference>
<evidence type="ECO:0000256" key="1">
    <source>
        <dbReference type="ARBA" id="ARBA00010617"/>
    </source>
</evidence>
<keyword evidence="10" id="KW-1185">Reference proteome</keyword>
<dbReference type="CDD" id="cd11072">
    <property type="entry name" value="CYP71-like"/>
    <property type="match status" value="1"/>
</dbReference>
<dbReference type="PANTHER" id="PTHR47955:SF11">
    <property type="entry name" value="4-HYDROXYPHENYLACETALDEHYDE OXIME MONOOXYGENASE"/>
    <property type="match status" value="1"/>
</dbReference>
<dbReference type="Gene3D" id="1.10.630.10">
    <property type="entry name" value="Cytochrome P450"/>
    <property type="match status" value="1"/>
</dbReference>
<evidence type="ECO:0000313" key="10">
    <source>
        <dbReference type="Proteomes" id="UP001497457"/>
    </source>
</evidence>
<evidence type="ECO:0000256" key="5">
    <source>
        <dbReference type="ARBA" id="ARBA00023004"/>
    </source>
</evidence>
<sequence length="528" mass="59102">MELKIIQELVNPQQWQLQSTTLALVFLPVVAFLLLYRSKANNSRLRLPPGPWSLPLIGNLHQIGALPHRSLRALSQRHGPVMLLRLGTVPAVVLSSPAAARDALKTNDADCCSRPPSAGPRLLSYGYKDIAFSPYSDYVRDMRRVFVFELLSMRRVQAAQSTREAQVEKLVDKLTGLGPKPVAIHEHIFAAVDGIVGAFAWGETYAAEQFKGEFIDVINESLALLSSFSAEDFFPGAGGRFVDRLTGLVSRRERIFAKIDGFFEHVIDQYLKDPTTRGKADGGSRSNLVQELVDLWKEHGDAKNITKDHVKAILMDTFVGGNNTSSVTMHWAMSELIRHPAVLEKLQDEIRAVVGSDKERVQHDDMPKLKYLRMVVKETLRLHPPATLLVPHQTIRQITVGGYDIPADMKVIVNAWAIGRDPDVWKNPEEFFPERFEGSDIDFNGAHFELLPFGAGRRICPGLAMGVANVEFILANLLYCFNWELPDGVRREDVSMEEAGSLTFHKKIPLIVVPTRFQAKRVVNDLDK</sequence>
<keyword evidence="5 7" id="KW-0408">Iron</keyword>
<comment type="similarity">
    <text evidence="1 8">Belongs to the cytochrome P450 family.</text>
</comment>
<dbReference type="PANTHER" id="PTHR47955">
    <property type="entry name" value="CYTOCHROME P450 FAMILY 71 PROTEIN"/>
    <property type="match status" value="1"/>
</dbReference>
<dbReference type="SUPFAM" id="SSF48264">
    <property type="entry name" value="Cytochrome P450"/>
    <property type="match status" value="1"/>
</dbReference>
<evidence type="ECO:0000256" key="6">
    <source>
        <dbReference type="ARBA" id="ARBA00023033"/>
    </source>
</evidence>
<dbReference type="AlphaFoldDB" id="A0ABC8WZN7"/>
<dbReference type="GO" id="GO:0046872">
    <property type="term" value="F:metal ion binding"/>
    <property type="evidence" value="ECO:0007669"/>
    <property type="project" value="UniProtKB-KW"/>
</dbReference>
<accession>A0ABC8WZN7</accession>
<evidence type="ECO:0000256" key="2">
    <source>
        <dbReference type="ARBA" id="ARBA00022617"/>
    </source>
</evidence>
<reference evidence="9 10" key="2">
    <citation type="submission" date="2024-10" db="EMBL/GenBank/DDBJ databases">
        <authorList>
            <person name="Ryan C."/>
        </authorList>
    </citation>
    <scope>NUCLEOTIDE SEQUENCE [LARGE SCALE GENOMIC DNA]</scope>
</reference>
<evidence type="ECO:0008006" key="11">
    <source>
        <dbReference type="Google" id="ProtNLM"/>
    </source>
</evidence>
<dbReference type="EMBL" id="OZ075123">
    <property type="protein sequence ID" value="CAL4917659.1"/>
    <property type="molecule type" value="Genomic_DNA"/>
</dbReference>
<feature type="binding site" description="axial binding residue" evidence="7">
    <location>
        <position position="460"/>
    </location>
    <ligand>
        <name>heme</name>
        <dbReference type="ChEBI" id="CHEBI:30413"/>
    </ligand>
    <ligandPart>
        <name>Fe</name>
        <dbReference type="ChEBI" id="CHEBI:18248"/>
    </ligandPart>
</feature>
<keyword evidence="3 7" id="KW-0479">Metal-binding</keyword>
<evidence type="ECO:0000256" key="7">
    <source>
        <dbReference type="PIRSR" id="PIRSR602401-1"/>
    </source>
</evidence>
<dbReference type="GO" id="GO:0004497">
    <property type="term" value="F:monooxygenase activity"/>
    <property type="evidence" value="ECO:0007669"/>
    <property type="project" value="UniProtKB-KW"/>
</dbReference>
<evidence type="ECO:0000313" key="9">
    <source>
        <dbReference type="EMBL" id="CAL4917659.1"/>
    </source>
</evidence>
<keyword evidence="6 8" id="KW-0503">Monooxygenase</keyword>
<dbReference type="FunFam" id="1.10.630.10:FF:000043">
    <property type="entry name" value="Cytochrome P450 99A2"/>
    <property type="match status" value="1"/>
</dbReference>
<keyword evidence="2 7" id="KW-0349">Heme</keyword>
<reference evidence="10" key="1">
    <citation type="submission" date="2024-06" db="EMBL/GenBank/DDBJ databases">
        <authorList>
            <person name="Ryan C."/>
        </authorList>
    </citation>
    <scope>NUCLEOTIDE SEQUENCE [LARGE SCALE GENOMIC DNA]</scope>
</reference>
<comment type="cofactor">
    <cofactor evidence="7">
        <name>heme</name>
        <dbReference type="ChEBI" id="CHEBI:30413"/>
    </cofactor>
</comment>
<dbReference type="PRINTS" id="PR00463">
    <property type="entry name" value="EP450I"/>
</dbReference>
<gene>
    <name evidence="9" type="ORF">URODEC1_LOCUS18704</name>
</gene>
<organism evidence="9 10">
    <name type="scientific">Urochloa decumbens</name>
    <dbReference type="NCBI Taxonomy" id="240449"/>
    <lineage>
        <taxon>Eukaryota</taxon>
        <taxon>Viridiplantae</taxon>
        <taxon>Streptophyta</taxon>
        <taxon>Embryophyta</taxon>
        <taxon>Tracheophyta</taxon>
        <taxon>Spermatophyta</taxon>
        <taxon>Magnoliopsida</taxon>
        <taxon>Liliopsida</taxon>
        <taxon>Poales</taxon>
        <taxon>Poaceae</taxon>
        <taxon>PACMAD clade</taxon>
        <taxon>Panicoideae</taxon>
        <taxon>Panicodae</taxon>
        <taxon>Paniceae</taxon>
        <taxon>Melinidinae</taxon>
        <taxon>Urochloa</taxon>
    </lineage>
</organism>
<protein>
    <recommendedName>
        <fullName evidence="11">4-hydroxyphenylacetaldehyde oxime monooxygenase</fullName>
    </recommendedName>
</protein>
<proteinExistence type="inferred from homology"/>